<dbReference type="SUPFAM" id="SSF81383">
    <property type="entry name" value="F-box domain"/>
    <property type="match status" value="1"/>
</dbReference>
<dbReference type="EMBL" id="JASCZI010060423">
    <property type="protein sequence ID" value="MED6130807.1"/>
    <property type="molecule type" value="Genomic_DNA"/>
</dbReference>
<evidence type="ECO:0000313" key="2">
    <source>
        <dbReference type="EMBL" id="MED6130807.1"/>
    </source>
</evidence>
<dbReference type="InterPro" id="IPR053781">
    <property type="entry name" value="F-box_AtFBL13-like"/>
</dbReference>
<dbReference type="InterPro" id="IPR036047">
    <property type="entry name" value="F-box-like_dom_sf"/>
</dbReference>
<proteinExistence type="predicted"/>
<dbReference type="Proteomes" id="UP001341840">
    <property type="component" value="Unassembled WGS sequence"/>
</dbReference>
<dbReference type="Pfam" id="PF00646">
    <property type="entry name" value="F-box"/>
    <property type="match status" value="1"/>
</dbReference>
<evidence type="ECO:0000313" key="3">
    <source>
        <dbReference type="Proteomes" id="UP001341840"/>
    </source>
</evidence>
<reference evidence="2 3" key="1">
    <citation type="journal article" date="2023" name="Plants (Basel)">
        <title>Bridging the Gap: Combining Genomics and Transcriptomics Approaches to Understand Stylosanthes scabra, an Orphan Legume from the Brazilian Caatinga.</title>
        <authorList>
            <person name="Ferreira-Neto J.R.C."/>
            <person name="da Silva M.D."/>
            <person name="Binneck E."/>
            <person name="de Melo N.F."/>
            <person name="da Silva R.H."/>
            <person name="de Melo A.L.T.M."/>
            <person name="Pandolfi V."/>
            <person name="Bustamante F.O."/>
            <person name="Brasileiro-Vidal A.C."/>
            <person name="Benko-Iseppon A.M."/>
        </authorList>
    </citation>
    <scope>NUCLEOTIDE SEQUENCE [LARGE SCALE GENOMIC DNA]</scope>
    <source>
        <tissue evidence="2">Leaves</tissue>
    </source>
</reference>
<dbReference type="InterPro" id="IPR001810">
    <property type="entry name" value="F-box_dom"/>
</dbReference>
<dbReference type="PANTHER" id="PTHR34223">
    <property type="entry name" value="OS11G0201299 PROTEIN"/>
    <property type="match status" value="1"/>
</dbReference>
<organism evidence="2 3">
    <name type="scientific">Stylosanthes scabra</name>
    <dbReference type="NCBI Taxonomy" id="79078"/>
    <lineage>
        <taxon>Eukaryota</taxon>
        <taxon>Viridiplantae</taxon>
        <taxon>Streptophyta</taxon>
        <taxon>Embryophyta</taxon>
        <taxon>Tracheophyta</taxon>
        <taxon>Spermatophyta</taxon>
        <taxon>Magnoliopsida</taxon>
        <taxon>eudicotyledons</taxon>
        <taxon>Gunneridae</taxon>
        <taxon>Pentapetalae</taxon>
        <taxon>rosids</taxon>
        <taxon>fabids</taxon>
        <taxon>Fabales</taxon>
        <taxon>Fabaceae</taxon>
        <taxon>Papilionoideae</taxon>
        <taxon>50 kb inversion clade</taxon>
        <taxon>dalbergioids sensu lato</taxon>
        <taxon>Dalbergieae</taxon>
        <taxon>Pterocarpus clade</taxon>
        <taxon>Stylosanthes</taxon>
    </lineage>
</organism>
<keyword evidence="3" id="KW-1185">Reference proteome</keyword>
<dbReference type="PANTHER" id="PTHR34223:SF51">
    <property type="entry name" value="OS06G0556300 PROTEIN"/>
    <property type="match status" value="1"/>
</dbReference>
<accession>A0ABU6S303</accession>
<feature type="domain" description="F-box" evidence="1">
    <location>
        <begin position="47"/>
        <end position="102"/>
    </location>
</feature>
<sequence>HFEAFESPQLHTGSDMSAMKFDAIEPNAKRARNNNGSVSKRVEVDDEDRFSDLPDCVLIHLLAFLTTKDAVRTTILSTRWKDLWKQVPSLTLHSVDSEFRDMTFFKKFVNKVLSFRCGSVPLHSLDFCYGGRIPTKLLTRVVKYAVSHKIEQLRLNIYSVIELPPCLFSSKTVTSLDLLVPNGEAFGLLPKSLNMTALMSLRLRRFAFPAGDGELVEPFSRSLTVSSSTLELLSKIPDLVNTESPCLDNLKSLIVKVHKFRQPVKLHRAEQQLPLIDGVVDYLTRKAPFPEVTIVDD</sequence>
<evidence type="ECO:0000259" key="1">
    <source>
        <dbReference type="PROSITE" id="PS50181"/>
    </source>
</evidence>
<dbReference type="PROSITE" id="PS50181">
    <property type="entry name" value="FBOX"/>
    <property type="match status" value="1"/>
</dbReference>
<comment type="caution">
    <text evidence="2">The sequence shown here is derived from an EMBL/GenBank/DDBJ whole genome shotgun (WGS) entry which is preliminary data.</text>
</comment>
<dbReference type="InterPro" id="IPR053197">
    <property type="entry name" value="F-box_SCFL_complex_component"/>
</dbReference>
<protein>
    <recommendedName>
        <fullName evidence="1">F-box domain-containing protein</fullName>
    </recommendedName>
</protein>
<gene>
    <name evidence="2" type="ORF">PIB30_004228</name>
</gene>
<name>A0ABU6S303_9FABA</name>
<feature type="non-terminal residue" evidence="2">
    <location>
        <position position="1"/>
    </location>
</feature>
<dbReference type="CDD" id="cd22160">
    <property type="entry name" value="F-box_AtFBL13-like"/>
    <property type="match status" value="1"/>
</dbReference>